<gene>
    <name evidence="6" type="ORF">VA596_25780</name>
</gene>
<proteinExistence type="predicted"/>
<reference evidence="6 7" key="1">
    <citation type="submission" date="2023-12" db="EMBL/GenBank/DDBJ databases">
        <title>Amycolatopsis sp. V23-08.</title>
        <authorList>
            <person name="Somphong A."/>
        </authorList>
    </citation>
    <scope>NUCLEOTIDE SEQUENCE [LARGE SCALE GENOMIC DNA]</scope>
    <source>
        <strain evidence="6 7">V23-08</strain>
    </source>
</reference>
<evidence type="ECO:0000313" key="6">
    <source>
        <dbReference type="EMBL" id="MEA5362966.1"/>
    </source>
</evidence>
<dbReference type="PANTHER" id="PTHR48111:SF36">
    <property type="entry name" value="TRANSCRIPTIONAL REGULATORY PROTEIN CUTR"/>
    <property type="match status" value="1"/>
</dbReference>
<dbReference type="SMART" id="SM00862">
    <property type="entry name" value="Trans_reg_C"/>
    <property type="match status" value="1"/>
</dbReference>
<dbReference type="Gene3D" id="3.40.50.2300">
    <property type="match status" value="1"/>
</dbReference>
<feature type="domain" description="Response regulatory" evidence="4">
    <location>
        <begin position="2"/>
        <end position="116"/>
    </location>
</feature>
<dbReference type="InterPro" id="IPR001789">
    <property type="entry name" value="Sig_transdc_resp-reg_receiver"/>
</dbReference>
<evidence type="ECO:0000259" key="5">
    <source>
        <dbReference type="PROSITE" id="PS51755"/>
    </source>
</evidence>
<evidence type="ECO:0000256" key="1">
    <source>
        <dbReference type="ARBA" id="ARBA00023125"/>
    </source>
</evidence>
<dbReference type="InterPro" id="IPR039420">
    <property type="entry name" value="WalR-like"/>
</dbReference>
<evidence type="ECO:0000256" key="3">
    <source>
        <dbReference type="PROSITE-ProRule" id="PRU01091"/>
    </source>
</evidence>
<keyword evidence="7" id="KW-1185">Reference proteome</keyword>
<feature type="modified residue" description="4-aspartylphosphate" evidence="2">
    <location>
        <position position="51"/>
    </location>
</feature>
<sequence length="227" mass="25124">MRILVVEDEEAMAASLAWGLRAEGYVVDVTADGRDALWRARETAHDVIVLDVMLPGLDGYQVCRRLRADGLWTPILMLTAMDDDLDQAEGLDCGADDYLVKPFAYPVLLARLRALTRRGLGRRPAVLTAAGLRFDPAGRTVVHDGVALDLTTRELTVLEYLLRKQGQVVSKAELLDHCWDTAYDGGPAVVEVTVHRLRRKLDRPGGPGVIHTLRGQGYLIRDDADER</sequence>
<evidence type="ECO:0000256" key="2">
    <source>
        <dbReference type="PROSITE-ProRule" id="PRU00169"/>
    </source>
</evidence>
<comment type="caution">
    <text evidence="6">The sequence shown here is derived from an EMBL/GenBank/DDBJ whole genome shotgun (WGS) entry which is preliminary data.</text>
</comment>
<feature type="DNA-binding region" description="OmpR/PhoB-type" evidence="3">
    <location>
        <begin position="124"/>
        <end position="222"/>
    </location>
</feature>
<dbReference type="SMART" id="SM00448">
    <property type="entry name" value="REC"/>
    <property type="match status" value="1"/>
</dbReference>
<dbReference type="RefSeq" id="WP_323330722.1">
    <property type="nucleotide sequence ID" value="NZ_JAYFSI010000006.1"/>
</dbReference>
<dbReference type="PROSITE" id="PS50110">
    <property type="entry name" value="RESPONSE_REGULATORY"/>
    <property type="match status" value="1"/>
</dbReference>
<dbReference type="Pfam" id="PF00072">
    <property type="entry name" value="Response_reg"/>
    <property type="match status" value="1"/>
</dbReference>
<dbReference type="PANTHER" id="PTHR48111">
    <property type="entry name" value="REGULATOR OF RPOS"/>
    <property type="match status" value="1"/>
</dbReference>
<protein>
    <submittedName>
        <fullName evidence="6">Response regulator transcription factor</fullName>
    </submittedName>
</protein>
<dbReference type="SUPFAM" id="SSF52172">
    <property type="entry name" value="CheY-like"/>
    <property type="match status" value="1"/>
</dbReference>
<dbReference type="EMBL" id="JAYFSI010000006">
    <property type="protein sequence ID" value="MEA5362966.1"/>
    <property type="molecule type" value="Genomic_DNA"/>
</dbReference>
<organism evidence="6 7">
    <name type="scientific">Amycolatopsis heterodermiae</name>
    <dbReference type="NCBI Taxonomy" id="3110235"/>
    <lineage>
        <taxon>Bacteria</taxon>
        <taxon>Bacillati</taxon>
        <taxon>Actinomycetota</taxon>
        <taxon>Actinomycetes</taxon>
        <taxon>Pseudonocardiales</taxon>
        <taxon>Pseudonocardiaceae</taxon>
        <taxon>Amycolatopsis</taxon>
    </lineage>
</organism>
<dbReference type="Proteomes" id="UP001304298">
    <property type="component" value="Unassembled WGS sequence"/>
</dbReference>
<evidence type="ECO:0000313" key="7">
    <source>
        <dbReference type="Proteomes" id="UP001304298"/>
    </source>
</evidence>
<dbReference type="CDD" id="cd00383">
    <property type="entry name" value="trans_reg_C"/>
    <property type="match status" value="1"/>
</dbReference>
<feature type="domain" description="OmpR/PhoB-type" evidence="5">
    <location>
        <begin position="124"/>
        <end position="222"/>
    </location>
</feature>
<dbReference type="CDD" id="cd19935">
    <property type="entry name" value="REC_OmpR_CusR-like"/>
    <property type="match status" value="1"/>
</dbReference>
<evidence type="ECO:0000259" key="4">
    <source>
        <dbReference type="PROSITE" id="PS50110"/>
    </source>
</evidence>
<dbReference type="Pfam" id="PF00486">
    <property type="entry name" value="Trans_reg_C"/>
    <property type="match status" value="1"/>
</dbReference>
<name>A0ABU5R9R4_9PSEU</name>
<keyword evidence="1 3" id="KW-0238">DNA-binding</keyword>
<dbReference type="Gene3D" id="6.10.250.690">
    <property type="match status" value="1"/>
</dbReference>
<dbReference type="InterPro" id="IPR011006">
    <property type="entry name" value="CheY-like_superfamily"/>
</dbReference>
<dbReference type="Gene3D" id="1.10.10.10">
    <property type="entry name" value="Winged helix-like DNA-binding domain superfamily/Winged helix DNA-binding domain"/>
    <property type="match status" value="1"/>
</dbReference>
<dbReference type="InterPro" id="IPR036388">
    <property type="entry name" value="WH-like_DNA-bd_sf"/>
</dbReference>
<dbReference type="InterPro" id="IPR001867">
    <property type="entry name" value="OmpR/PhoB-type_DNA-bd"/>
</dbReference>
<accession>A0ABU5R9R4</accession>
<dbReference type="PROSITE" id="PS51755">
    <property type="entry name" value="OMPR_PHOB"/>
    <property type="match status" value="1"/>
</dbReference>
<keyword evidence="2" id="KW-0597">Phosphoprotein</keyword>